<reference evidence="1" key="4">
    <citation type="submission" date="2025-09" db="UniProtKB">
        <authorList>
            <consortium name="Ensembl"/>
        </authorList>
    </citation>
    <scope>IDENTIFICATION</scope>
</reference>
<proteinExistence type="predicted"/>
<dbReference type="Bgee" id="ENSAMXG00000029525">
    <property type="expression patterns" value="Expressed in camera-type eye and 10 other cell types or tissues"/>
</dbReference>
<reference evidence="2" key="2">
    <citation type="journal article" date="2014" name="Nat. Commun.">
        <title>The cavefish genome reveals candidate genes for eye loss.</title>
        <authorList>
            <person name="McGaugh S.E."/>
            <person name="Gross J.B."/>
            <person name="Aken B."/>
            <person name="Blin M."/>
            <person name="Borowsky R."/>
            <person name="Chalopin D."/>
            <person name="Hinaux H."/>
            <person name="Jeffery W.R."/>
            <person name="Keene A."/>
            <person name="Ma L."/>
            <person name="Minx P."/>
            <person name="Murphy D."/>
            <person name="O'Quin K.E."/>
            <person name="Retaux S."/>
            <person name="Rohner N."/>
            <person name="Searle S.M."/>
            <person name="Stahl B.A."/>
            <person name="Tabin C."/>
            <person name="Volff J.N."/>
            <person name="Yoshizawa M."/>
            <person name="Warren W.C."/>
        </authorList>
    </citation>
    <scope>NUCLEOTIDE SEQUENCE [LARGE SCALE GENOMIC DNA]</scope>
    <source>
        <strain evidence="2">female</strain>
    </source>
</reference>
<reference evidence="1" key="3">
    <citation type="submission" date="2025-08" db="UniProtKB">
        <authorList>
            <consortium name="Ensembl"/>
        </authorList>
    </citation>
    <scope>IDENTIFICATION</scope>
</reference>
<keyword evidence="2" id="KW-1185">Reference proteome</keyword>
<sequence>MAEIMADILPKRKAKGVDFCGGNEDQHYIIRSDFDCYMYSTNIHQGLNLTVKPLHPSCQGGDHYLASEDKFYIIKGNRYRCVSDLSKDLDSAVYDLHPCCQGGDHYLFSSGQFFIIFQSKGKFCMTSDLKQKGNGFKFDLDPDCQDGLYFWGTKNNIYVLKPKDEWGVQFYKIGDLKDKDKNINTFSVHSDVLNFLPGGLAVTHGPAFAKWELIKTIANGSDTPMCWEKRITRKVGYTKFKSSRIERNWKGSVSETYQTGTLIEKIAKFQFALTAEYGGAHINTENESWEEATEVEEKVNLTVESNKRICVWQYKLGFGKEDVLFCHDLVINNGPNPPTYVPLGDKFKINRFIVRVVPQSSGNQKIENEEL</sequence>
<evidence type="ECO:0000313" key="1">
    <source>
        <dbReference type="Ensembl" id="ENSAMXP00000033625.1"/>
    </source>
</evidence>
<dbReference type="InParanoid" id="A0A3B1IVP2"/>
<dbReference type="Ensembl" id="ENSAMXT00000030204.1">
    <property type="protein sequence ID" value="ENSAMXP00000033625.1"/>
    <property type="gene ID" value="ENSAMXG00000029525.1"/>
</dbReference>
<accession>A0A3B1IVP2</accession>
<name>A0A3B1IVP2_ASTMX</name>
<organism evidence="1 2">
    <name type="scientific">Astyanax mexicanus</name>
    <name type="common">Blind cave fish</name>
    <name type="synonym">Astyanax fasciatus mexicanus</name>
    <dbReference type="NCBI Taxonomy" id="7994"/>
    <lineage>
        <taxon>Eukaryota</taxon>
        <taxon>Metazoa</taxon>
        <taxon>Chordata</taxon>
        <taxon>Craniata</taxon>
        <taxon>Vertebrata</taxon>
        <taxon>Euteleostomi</taxon>
        <taxon>Actinopterygii</taxon>
        <taxon>Neopterygii</taxon>
        <taxon>Teleostei</taxon>
        <taxon>Ostariophysi</taxon>
        <taxon>Characiformes</taxon>
        <taxon>Characoidei</taxon>
        <taxon>Acestrorhamphidae</taxon>
        <taxon>Acestrorhamphinae</taxon>
        <taxon>Astyanax</taxon>
    </lineage>
</organism>
<protein>
    <submittedName>
        <fullName evidence="1">Uncharacterized LOC103029536</fullName>
    </submittedName>
</protein>
<reference evidence="2" key="1">
    <citation type="submission" date="2013-03" db="EMBL/GenBank/DDBJ databases">
        <authorList>
            <person name="Jeffery W."/>
            <person name="Warren W."/>
            <person name="Wilson R.K."/>
        </authorList>
    </citation>
    <scope>NUCLEOTIDE SEQUENCE</scope>
    <source>
        <strain evidence="2">female</strain>
    </source>
</reference>
<dbReference type="AlphaFoldDB" id="A0A3B1IVP2"/>
<dbReference type="Proteomes" id="UP000018467">
    <property type="component" value="Unassembled WGS sequence"/>
</dbReference>
<dbReference type="GeneTree" id="ENSGT01030000234859"/>
<evidence type="ECO:0000313" key="2">
    <source>
        <dbReference type="Proteomes" id="UP000018467"/>
    </source>
</evidence>